<gene>
    <name evidence="5" type="ORF">KUTeg_011622</name>
</gene>
<sequence length="422" mass="47038">MSLEIAKAGWLYRQSTILRRWKKTWFVLYQDGDLRYFESPNSHEPEARIVVRAVCRAVQAGAICDVSPPEGKSKGCLLTLVLKDGELKLCAEDEDDMRAWQIALEEARVMGTTPVVTGCPPPYPSNTTMVYSNLTGNPIVPIQVDGTSTVVYPQQQIYTYPGQVYANPYQIVTVPPGQNVVYINQADPYYYRRRYDGTDLALGVGAGAAVGTMMWSTILRRWKKTWFVLYQDGDLRYFESPNSHEPEARIVVRAVCRAVQAGAICDVSPPEGKSKGCLLTLVLKDGELKLCAEDEDDMRAWQIALEEARVMGTTPVVTGCPPPYPSNTTMVYSNLTGNPIVPIQVDGTSTVVYPQQQIYTYPGQVYANPYQIVTVPPGQNVVYINQADPYYYRRRYDGTDLALGVGAGAAVGTMMWSPYLWW</sequence>
<organism evidence="5 6">
    <name type="scientific">Tegillarca granosa</name>
    <name type="common">Malaysian cockle</name>
    <name type="synonym">Anadara granosa</name>
    <dbReference type="NCBI Taxonomy" id="220873"/>
    <lineage>
        <taxon>Eukaryota</taxon>
        <taxon>Metazoa</taxon>
        <taxon>Spiralia</taxon>
        <taxon>Lophotrochozoa</taxon>
        <taxon>Mollusca</taxon>
        <taxon>Bivalvia</taxon>
        <taxon>Autobranchia</taxon>
        <taxon>Pteriomorphia</taxon>
        <taxon>Arcoida</taxon>
        <taxon>Arcoidea</taxon>
        <taxon>Arcidae</taxon>
        <taxon>Tegillarca</taxon>
    </lineage>
</organism>
<feature type="transmembrane region" description="Helical" evidence="3">
    <location>
        <begin position="200"/>
        <end position="219"/>
    </location>
</feature>
<dbReference type="PANTHER" id="PTHR14309:SF10">
    <property type="entry name" value="PH DOMAIN-CONTAINING PROTEIN"/>
    <property type="match status" value="1"/>
</dbReference>
<evidence type="ECO:0000256" key="3">
    <source>
        <dbReference type="SAM" id="Phobius"/>
    </source>
</evidence>
<reference evidence="5 6" key="1">
    <citation type="submission" date="2022-12" db="EMBL/GenBank/DDBJ databases">
        <title>Chromosome-level genome of Tegillarca granosa.</title>
        <authorList>
            <person name="Kim J."/>
        </authorList>
    </citation>
    <scope>NUCLEOTIDE SEQUENCE [LARGE SCALE GENOMIC DNA]</scope>
    <source>
        <strain evidence="5">Teg-2019</strain>
        <tissue evidence="5">Adductor muscle</tissue>
    </source>
</reference>
<feature type="domain" description="PH" evidence="4">
    <location>
        <begin position="206"/>
        <end position="310"/>
    </location>
</feature>
<protein>
    <recommendedName>
        <fullName evidence="4">PH domain-containing protein</fullName>
    </recommendedName>
</protein>
<feature type="transmembrane region" description="Helical" evidence="3">
    <location>
        <begin position="401"/>
        <end position="421"/>
    </location>
</feature>
<evidence type="ECO:0000256" key="2">
    <source>
        <dbReference type="ARBA" id="ARBA00023136"/>
    </source>
</evidence>
<dbReference type="InterPro" id="IPR039680">
    <property type="entry name" value="PLEKHB1/2"/>
</dbReference>
<dbReference type="Pfam" id="PF00169">
    <property type="entry name" value="PH"/>
    <property type="match status" value="2"/>
</dbReference>
<dbReference type="InterPro" id="IPR001849">
    <property type="entry name" value="PH_domain"/>
</dbReference>
<dbReference type="PANTHER" id="PTHR14309">
    <property type="entry name" value="EXPRESSED PROTEIN"/>
    <property type="match status" value="1"/>
</dbReference>
<keyword evidence="3" id="KW-0812">Transmembrane</keyword>
<proteinExistence type="predicted"/>
<comment type="subcellular location">
    <subcellularLocation>
        <location evidence="1">Membrane</location>
    </subcellularLocation>
</comment>
<dbReference type="SMART" id="SM00233">
    <property type="entry name" value="PH"/>
    <property type="match status" value="2"/>
</dbReference>
<dbReference type="Gene3D" id="2.30.29.30">
    <property type="entry name" value="Pleckstrin-homology domain (PH domain)/Phosphotyrosine-binding domain (PTB)"/>
    <property type="match status" value="2"/>
</dbReference>
<dbReference type="EMBL" id="JARBDR010000640">
    <property type="protein sequence ID" value="KAJ8309757.1"/>
    <property type="molecule type" value="Genomic_DNA"/>
</dbReference>
<dbReference type="SUPFAM" id="SSF50729">
    <property type="entry name" value="PH domain-like"/>
    <property type="match status" value="2"/>
</dbReference>
<name>A0ABQ9EX69_TEGGR</name>
<keyword evidence="2 3" id="KW-0472">Membrane</keyword>
<comment type="caution">
    <text evidence="5">The sequence shown here is derived from an EMBL/GenBank/DDBJ whole genome shotgun (WGS) entry which is preliminary data.</text>
</comment>
<feature type="domain" description="PH" evidence="4">
    <location>
        <begin position="4"/>
        <end position="109"/>
    </location>
</feature>
<evidence type="ECO:0000256" key="1">
    <source>
        <dbReference type="ARBA" id="ARBA00004370"/>
    </source>
</evidence>
<keyword evidence="6" id="KW-1185">Reference proteome</keyword>
<dbReference type="Proteomes" id="UP001217089">
    <property type="component" value="Unassembled WGS sequence"/>
</dbReference>
<keyword evidence="3" id="KW-1133">Transmembrane helix</keyword>
<evidence type="ECO:0000313" key="5">
    <source>
        <dbReference type="EMBL" id="KAJ8309757.1"/>
    </source>
</evidence>
<evidence type="ECO:0000259" key="4">
    <source>
        <dbReference type="PROSITE" id="PS50003"/>
    </source>
</evidence>
<dbReference type="CDD" id="cd13265">
    <property type="entry name" value="PH_evt"/>
    <property type="match status" value="1"/>
</dbReference>
<accession>A0ABQ9EX69</accession>
<evidence type="ECO:0000313" key="6">
    <source>
        <dbReference type="Proteomes" id="UP001217089"/>
    </source>
</evidence>
<dbReference type="PROSITE" id="PS50003">
    <property type="entry name" value="PH_DOMAIN"/>
    <property type="match status" value="2"/>
</dbReference>
<dbReference type="InterPro" id="IPR011993">
    <property type="entry name" value="PH-like_dom_sf"/>
</dbReference>